<evidence type="ECO:0000256" key="3">
    <source>
        <dbReference type="ARBA" id="ARBA00022723"/>
    </source>
</evidence>
<dbReference type="PANTHER" id="PTHR30001:SF1">
    <property type="entry name" value="RIBONUCLEASE E_G-LIKE PROTEIN, CHLOROPLASTIC"/>
    <property type="match status" value="1"/>
</dbReference>
<keyword evidence="7" id="KW-0694">RNA-binding</keyword>
<accession>A0ABY4SQ51</accession>
<keyword evidence="6" id="KW-0460">Magnesium</keyword>
<proteinExistence type="predicted"/>
<gene>
    <name evidence="9" type="ORF">M8231_05350</name>
</gene>
<protein>
    <submittedName>
        <fullName evidence="9">Ribonuclease E/G</fullName>
    </submittedName>
</protein>
<keyword evidence="2" id="KW-0540">Nuclease</keyword>
<evidence type="ECO:0000256" key="1">
    <source>
        <dbReference type="ARBA" id="ARBA00001946"/>
    </source>
</evidence>
<keyword evidence="4" id="KW-0255">Endonuclease</keyword>
<keyword evidence="10" id="KW-1185">Reference proteome</keyword>
<dbReference type="EMBL" id="CP097649">
    <property type="protein sequence ID" value="URI16409.1"/>
    <property type="molecule type" value="Genomic_DNA"/>
</dbReference>
<dbReference type="InterPro" id="IPR004659">
    <property type="entry name" value="RNase_E/G"/>
</dbReference>
<dbReference type="PANTHER" id="PTHR30001">
    <property type="entry name" value="RIBONUCLEASE"/>
    <property type="match status" value="1"/>
</dbReference>
<keyword evidence="5" id="KW-0378">Hydrolase</keyword>
<dbReference type="Proteomes" id="UP001055429">
    <property type="component" value="Chromosome"/>
</dbReference>
<evidence type="ECO:0000256" key="6">
    <source>
        <dbReference type="ARBA" id="ARBA00022842"/>
    </source>
</evidence>
<dbReference type="InterPro" id="IPR019307">
    <property type="entry name" value="RNA-bd_AU-1/RNase_E/G"/>
</dbReference>
<evidence type="ECO:0000256" key="2">
    <source>
        <dbReference type="ARBA" id="ARBA00022722"/>
    </source>
</evidence>
<evidence type="ECO:0000259" key="8">
    <source>
        <dbReference type="Pfam" id="PF10150"/>
    </source>
</evidence>
<evidence type="ECO:0000313" key="10">
    <source>
        <dbReference type="Proteomes" id="UP001055429"/>
    </source>
</evidence>
<dbReference type="Pfam" id="PF10150">
    <property type="entry name" value="RNase_E_G"/>
    <property type="match status" value="1"/>
</dbReference>
<organism evidence="9 10">
    <name type="scientific">Brevundimonas albigilva</name>
    <dbReference type="NCBI Taxonomy" id="1312364"/>
    <lineage>
        <taxon>Bacteria</taxon>
        <taxon>Pseudomonadati</taxon>
        <taxon>Pseudomonadota</taxon>
        <taxon>Alphaproteobacteria</taxon>
        <taxon>Caulobacterales</taxon>
        <taxon>Caulobacteraceae</taxon>
        <taxon>Brevundimonas</taxon>
    </lineage>
</organism>
<comment type="cofactor">
    <cofactor evidence="1">
        <name>Mg(2+)</name>
        <dbReference type="ChEBI" id="CHEBI:18420"/>
    </cofactor>
</comment>
<evidence type="ECO:0000256" key="7">
    <source>
        <dbReference type="ARBA" id="ARBA00022884"/>
    </source>
</evidence>
<sequence>MTGPTDPEVFLDDTPGEMRGVIARGGRYTHLLIHRDADAPQHRLGARSVGRVTQVNPGLRGAFVDLGAEADAFLPLGRNDSLAQGARVEVVVVAEPRGGKGAAVRRLGAGEGAPRLLEPGPSIADTLRRLAPGAPILTGVPAIDASREAESEALAEVHAFPGHGLDLAVQRTRALVAVDIDYAPAPGRDPAKGRARANAEGLRQAARLIGLKAWGGLVIVDAIGDGRDGEALSRAVRAAFAEDSQAAFGPVSRFGLAQLSLPWTRTPVEEVLSPSGRTHAQALVRDLRRHILTDTATARVVARCAPEEAAVATPLVAALGPRAAVVADPSVAPGRGRIQED</sequence>
<evidence type="ECO:0000313" key="9">
    <source>
        <dbReference type="EMBL" id="URI16409.1"/>
    </source>
</evidence>
<dbReference type="RefSeq" id="WP_250202406.1">
    <property type="nucleotide sequence ID" value="NZ_CP097649.1"/>
</dbReference>
<name>A0ABY4SQ51_9CAUL</name>
<reference evidence="9" key="1">
    <citation type="submission" date="2022-05" db="EMBL/GenBank/DDBJ databases">
        <title>Brevundimonas albigilva TT17 genome sequence.</title>
        <authorList>
            <person name="Lee K."/>
            <person name="Son H."/>
        </authorList>
    </citation>
    <scope>NUCLEOTIDE SEQUENCE</scope>
    <source>
        <strain evidence="9">TT17</strain>
    </source>
</reference>
<dbReference type="InterPro" id="IPR012340">
    <property type="entry name" value="NA-bd_OB-fold"/>
</dbReference>
<keyword evidence="3" id="KW-0479">Metal-binding</keyword>
<evidence type="ECO:0000256" key="5">
    <source>
        <dbReference type="ARBA" id="ARBA00022801"/>
    </source>
</evidence>
<dbReference type="Gene3D" id="2.40.50.140">
    <property type="entry name" value="Nucleic acid-binding proteins"/>
    <property type="match status" value="1"/>
</dbReference>
<dbReference type="SUPFAM" id="SSF50249">
    <property type="entry name" value="Nucleic acid-binding proteins"/>
    <property type="match status" value="1"/>
</dbReference>
<evidence type="ECO:0000256" key="4">
    <source>
        <dbReference type="ARBA" id="ARBA00022759"/>
    </source>
</evidence>
<feature type="domain" description="RNA-binding protein AU-1/Ribonuclease E/G" evidence="8">
    <location>
        <begin position="164"/>
        <end position="260"/>
    </location>
</feature>